<dbReference type="NCBIfam" id="TIGR03883">
    <property type="entry name" value="DUF2342_F420"/>
    <property type="match status" value="1"/>
</dbReference>
<dbReference type="InterPro" id="IPR018766">
    <property type="entry name" value="Zinicin_2"/>
</dbReference>
<gene>
    <name evidence="1" type="ORF">V5R04_00565</name>
</gene>
<dbReference type="SUPFAM" id="SSF55486">
    <property type="entry name" value="Metalloproteases ('zincins'), catalytic domain"/>
    <property type="match status" value="1"/>
</dbReference>
<dbReference type="Gene3D" id="1.20.150.30">
    <property type="entry name" value="Zincin-like metallopeptidase, N-terminal domain"/>
    <property type="match status" value="1"/>
</dbReference>
<dbReference type="InterPro" id="IPR042271">
    <property type="entry name" value="Zinicin_2_N"/>
</dbReference>
<dbReference type="Pfam" id="PF10103">
    <property type="entry name" value="Zincin_2"/>
    <property type="match status" value="1"/>
</dbReference>
<proteinExistence type="predicted"/>
<dbReference type="InterPro" id="IPR022454">
    <property type="entry name" value="CHP03883_F420-assoc"/>
</dbReference>
<name>A0AAU7DUU4_9MICO</name>
<dbReference type="AlphaFoldDB" id="A0AAU7DUU4"/>
<keyword evidence="1" id="KW-0378">Hydrolase</keyword>
<dbReference type="EMBL" id="CP146203">
    <property type="protein sequence ID" value="XBH21754.1"/>
    <property type="molecule type" value="Genomic_DNA"/>
</dbReference>
<evidence type="ECO:0000313" key="1">
    <source>
        <dbReference type="EMBL" id="XBH21754.1"/>
    </source>
</evidence>
<organism evidence="1">
    <name type="scientific">Jonesiaceae bacterium BS-20</name>
    <dbReference type="NCBI Taxonomy" id="3120821"/>
    <lineage>
        <taxon>Bacteria</taxon>
        <taxon>Bacillati</taxon>
        <taxon>Actinomycetota</taxon>
        <taxon>Actinomycetes</taxon>
        <taxon>Micrococcales</taxon>
        <taxon>Jonesiaceae</taxon>
    </lineage>
</organism>
<protein>
    <submittedName>
        <fullName evidence="1">Zinc-dependent metalloprotease</fullName>
    </submittedName>
</protein>
<dbReference type="PANTHER" id="PTHR39420">
    <property type="match status" value="1"/>
</dbReference>
<accession>A0AAU7DUU4</accession>
<dbReference type="NCBIfam" id="TIGR03624">
    <property type="entry name" value="putative hydrolase"/>
    <property type="match status" value="1"/>
</dbReference>
<sequence>MSDVPTDKSAEWEDAARLAGRIVQPGPDVSKAKAIETVEVLRSSAQKAAPLAAKLSKMQAADGRTINAHTLSRVYVVDRPSWALGAARSIHQMLRLDTQEPIPGEPDASDIASGVELTAVLTFLSRKTLGQFDPFGPSMGAAVTGPAWPLSTADPRGNLLLVAPNILATQRAMVVDFEDFALWVALHEQTHALQFAAAPWLPQYLQGLTNDLITAFPTEGRLRDWSRSAASVLRGGNSIVDSILTAEQSEIFAKITTAMSILEGHADVIMDLVSSRDIANVAVLRRKFNSRRTSSTKRGDLIMRLSGMNAKMDQYRNGAKFVRAVRRRVGIQGVNALWQSPEHLPTPAELDSPADWVARVVK</sequence>
<dbReference type="PANTHER" id="PTHR39420:SF1">
    <property type="entry name" value="HYDROLASE"/>
    <property type="match status" value="1"/>
</dbReference>
<keyword evidence="1" id="KW-0645">Protease</keyword>
<dbReference type="GO" id="GO:0008237">
    <property type="term" value="F:metallopeptidase activity"/>
    <property type="evidence" value="ECO:0007669"/>
    <property type="project" value="UniProtKB-KW"/>
</dbReference>
<keyword evidence="1" id="KW-0482">Metalloprotease</keyword>
<reference evidence="1" key="1">
    <citation type="submission" date="2024-02" db="EMBL/GenBank/DDBJ databases">
        <title>Tomenella chthoni gen. nov. sp. nov., a member of the family Jonesiaceae isolated from bat guano.</title>
        <authorList>
            <person name="Miller S.L."/>
            <person name="King J."/>
            <person name="Sankaranarayanan K."/>
            <person name="Lawson P.A."/>
        </authorList>
    </citation>
    <scope>NUCLEOTIDE SEQUENCE</scope>
    <source>
        <strain evidence="1">BS-20</strain>
    </source>
</reference>